<evidence type="ECO:0000256" key="2">
    <source>
        <dbReference type="ARBA" id="ARBA00022741"/>
    </source>
</evidence>
<evidence type="ECO:0000313" key="5">
    <source>
        <dbReference type="EMBL" id="RST60381.1"/>
    </source>
</evidence>
<dbReference type="AlphaFoldDB" id="A0A429XAK6"/>
<dbReference type="PANTHER" id="PTHR42939">
    <property type="entry name" value="ABC TRANSPORTER ATP-BINDING PROTEIN ALBC-RELATED"/>
    <property type="match status" value="1"/>
</dbReference>
<feature type="domain" description="ABC transporter" evidence="4">
    <location>
        <begin position="1"/>
        <end position="220"/>
    </location>
</feature>
<dbReference type="PROSITE" id="PS50893">
    <property type="entry name" value="ABC_TRANSPORTER_2"/>
    <property type="match status" value="1"/>
</dbReference>
<dbReference type="InterPro" id="IPR027417">
    <property type="entry name" value="P-loop_NTPase"/>
</dbReference>
<accession>A0A429XAK6</accession>
<dbReference type="InterPro" id="IPR003593">
    <property type="entry name" value="AAA+_ATPase"/>
</dbReference>
<gene>
    <name evidence="5" type="ORF">D5F11_008035</name>
</gene>
<sequence>MKLLSINQLGVNYHKKEVLKNVSFSLNQGEIVGLVGSNGAGKTTLMKAILKFIPLNSGRITFQTDIKNVGALIEHPGLYPFLTGYEHLELFLAIHSTEQEIQKVVHRLDLNEFINLKIKDYSLGMKQRLGVGMALLNNPQLVILDEPMNGLDPRANKLLRETILTYAKEGTTFLISSHILSELKKIIHRTLLLKNGTIEQDIQMNEVNNEEFEDLLLSYWA</sequence>
<dbReference type="GO" id="GO:0005524">
    <property type="term" value="F:ATP binding"/>
    <property type="evidence" value="ECO:0007669"/>
    <property type="project" value="UniProtKB-KW"/>
</dbReference>
<keyword evidence="3 5" id="KW-0067">ATP-binding</keyword>
<keyword evidence="2" id="KW-0547">Nucleotide-binding</keyword>
<evidence type="ECO:0000259" key="4">
    <source>
        <dbReference type="PROSITE" id="PS50893"/>
    </source>
</evidence>
<dbReference type="OrthoDB" id="9804819at2"/>
<evidence type="ECO:0000256" key="1">
    <source>
        <dbReference type="ARBA" id="ARBA00022448"/>
    </source>
</evidence>
<reference evidence="5 6" key="1">
    <citation type="submission" date="2018-12" db="EMBL/GenBank/DDBJ databases">
        <authorList>
            <person name="Sun L."/>
            <person name="Chen Z."/>
        </authorList>
    </citation>
    <scope>NUCLEOTIDE SEQUENCE [LARGE SCALE GENOMIC DNA]</scope>
    <source>
        <strain evidence="5 6">LMG 29736</strain>
    </source>
</reference>
<dbReference type="InterPro" id="IPR003439">
    <property type="entry name" value="ABC_transporter-like_ATP-bd"/>
</dbReference>
<dbReference type="PANTHER" id="PTHR42939:SF1">
    <property type="entry name" value="ABC TRANSPORTER ATP-BINDING PROTEIN ALBC-RELATED"/>
    <property type="match status" value="1"/>
</dbReference>
<keyword evidence="1" id="KW-0813">Transport</keyword>
<dbReference type="SMART" id="SM00382">
    <property type="entry name" value="AAA"/>
    <property type="match status" value="1"/>
</dbReference>
<dbReference type="EMBL" id="QYTW02000005">
    <property type="protein sequence ID" value="RST60381.1"/>
    <property type="molecule type" value="Genomic_DNA"/>
</dbReference>
<protein>
    <submittedName>
        <fullName evidence="5">ATP-binding cassette domain-containing protein</fullName>
    </submittedName>
</protein>
<evidence type="ECO:0000313" key="6">
    <source>
        <dbReference type="Proteomes" id="UP000287296"/>
    </source>
</evidence>
<organism evidence="5 6">
    <name type="scientific">Siminovitchia terrae</name>
    <name type="common">Bacillus terrae</name>
    <dbReference type="NCBI Taxonomy" id="1914933"/>
    <lineage>
        <taxon>Bacteria</taxon>
        <taxon>Bacillati</taxon>
        <taxon>Bacillota</taxon>
        <taxon>Bacilli</taxon>
        <taxon>Bacillales</taxon>
        <taxon>Bacillaceae</taxon>
        <taxon>Siminovitchia</taxon>
    </lineage>
</organism>
<dbReference type="PROSITE" id="PS00211">
    <property type="entry name" value="ABC_TRANSPORTER_1"/>
    <property type="match status" value="1"/>
</dbReference>
<proteinExistence type="predicted"/>
<dbReference type="InterPro" id="IPR051782">
    <property type="entry name" value="ABC_Transporter_VariousFunc"/>
</dbReference>
<dbReference type="SUPFAM" id="SSF52540">
    <property type="entry name" value="P-loop containing nucleoside triphosphate hydrolases"/>
    <property type="match status" value="1"/>
</dbReference>
<dbReference type="GO" id="GO:0016887">
    <property type="term" value="F:ATP hydrolysis activity"/>
    <property type="evidence" value="ECO:0007669"/>
    <property type="project" value="InterPro"/>
</dbReference>
<dbReference type="Gene3D" id="3.40.50.300">
    <property type="entry name" value="P-loop containing nucleotide triphosphate hydrolases"/>
    <property type="match status" value="1"/>
</dbReference>
<dbReference type="InterPro" id="IPR017871">
    <property type="entry name" value="ABC_transporter-like_CS"/>
</dbReference>
<dbReference type="RefSeq" id="WP_120117468.1">
    <property type="nucleotide sequence ID" value="NZ_QYTW02000005.1"/>
</dbReference>
<comment type="caution">
    <text evidence="5">The sequence shown here is derived from an EMBL/GenBank/DDBJ whole genome shotgun (WGS) entry which is preliminary data.</text>
</comment>
<dbReference type="Pfam" id="PF00005">
    <property type="entry name" value="ABC_tran"/>
    <property type="match status" value="1"/>
</dbReference>
<dbReference type="Proteomes" id="UP000287296">
    <property type="component" value="Unassembled WGS sequence"/>
</dbReference>
<evidence type="ECO:0000256" key="3">
    <source>
        <dbReference type="ARBA" id="ARBA00022840"/>
    </source>
</evidence>
<name>A0A429XAK6_SIMTE</name>